<comment type="caution">
    <text evidence="4">The sequence shown here is derived from an EMBL/GenBank/DDBJ whole genome shotgun (WGS) entry which is preliminary data.</text>
</comment>
<evidence type="ECO:0000256" key="2">
    <source>
        <dbReference type="SAM" id="Phobius"/>
    </source>
</evidence>
<keyword evidence="2" id="KW-1133">Transmembrane helix</keyword>
<evidence type="ECO:0000256" key="1">
    <source>
        <dbReference type="SAM" id="MobiDB-lite"/>
    </source>
</evidence>
<gene>
    <name evidence="4" type="ORF">H2200_003908</name>
</gene>
<evidence type="ECO:0000259" key="3">
    <source>
        <dbReference type="Pfam" id="PF20684"/>
    </source>
</evidence>
<evidence type="ECO:0000313" key="5">
    <source>
        <dbReference type="Proteomes" id="UP001172673"/>
    </source>
</evidence>
<feature type="compositionally biased region" description="Polar residues" evidence="1">
    <location>
        <begin position="294"/>
        <end position="305"/>
    </location>
</feature>
<dbReference type="Proteomes" id="UP001172673">
    <property type="component" value="Unassembled WGS sequence"/>
</dbReference>
<organism evidence="4 5">
    <name type="scientific">Cladophialophora chaetospira</name>
    <dbReference type="NCBI Taxonomy" id="386627"/>
    <lineage>
        <taxon>Eukaryota</taxon>
        <taxon>Fungi</taxon>
        <taxon>Dikarya</taxon>
        <taxon>Ascomycota</taxon>
        <taxon>Pezizomycotina</taxon>
        <taxon>Eurotiomycetes</taxon>
        <taxon>Chaetothyriomycetidae</taxon>
        <taxon>Chaetothyriales</taxon>
        <taxon>Herpotrichiellaceae</taxon>
        <taxon>Cladophialophora</taxon>
    </lineage>
</organism>
<name>A0AA38XFB4_9EURO</name>
<dbReference type="AlphaFoldDB" id="A0AA38XFB4"/>
<dbReference type="Pfam" id="PF20684">
    <property type="entry name" value="Fung_rhodopsin"/>
    <property type="match status" value="1"/>
</dbReference>
<accession>A0AA38XFB4</accession>
<protein>
    <recommendedName>
        <fullName evidence="3">Rhodopsin domain-containing protein</fullName>
    </recommendedName>
</protein>
<keyword evidence="5" id="KW-1185">Reference proteome</keyword>
<feature type="region of interest" description="Disordered" evidence="1">
    <location>
        <begin position="342"/>
        <end position="366"/>
    </location>
</feature>
<feature type="transmembrane region" description="Helical" evidence="2">
    <location>
        <begin position="203"/>
        <end position="221"/>
    </location>
</feature>
<feature type="transmembrane region" description="Helical" evidence="2">
    <location>
        <begin position="21"/>
        <end position="45"/>
    </location>
</feature>
<dbReference type="PANTHER" id="PTHR38794:SF3">
    <property type="entry name" value="INTEGRAL MEMBRANE PROTEIN"/>
    <property type="match status" value="1"/>
</dbReference>
<feature type="transmembrane region" description="Helical" evidence="2">
    <location>
        <begin position="165"/>
        <end position="183"/>
    </location>
</feature>
<dbReference type="InterPro" id="IPR049326">
    <property type="entry name" value="Rhodopsin_dom_fungi"/>
</dbReference>
<keyword evidence="2" id="KW-0812">Transmembrane</keyword>
<feature type="compositionally biased region" description="Polar residues" evidence="1">
    <location>
        <begin position="316"/>
        <end position="325"/>
    </location>
</feature>
<evidence type="ECO:0000313" key="4">
    <source>
        <dbReference type="EMBL" id="KAJ9612311.1"/>
    </source>
</evidence>
<feature type="transmembrane region" description="Helical" evidence="2">
    <location>
        <begin position="65"/>
        <end position="90"/>
    </location>
</feature>
<feature type="transmembrane region" description="Helical" evidence="2">
    <location>
        <begin position="97"/>
        <end position="119"/>
    </location>
</feature>
<sequence>MAVISKIISKIKVSFMKTYDWLILASIVTAFIQTICVIAACKHGLGQHRRAIPADEFDTFSKYVYAADLLFIVANALAKASLVAFVMVIAPQRRIQLSCYTLLAVVAGWAVSGIFARAFQCQTPQRWVHADGKCHGEKATSLYLGIVNILTDIALIVLPSLMMVISLFASRAIVPIFVVFQLVQYQKLYDSDDRSWKMVGAAIWSQLVMNLSILTACIPSLKTVLDMFRSGTSFFTVPAQYQTSVDNSSGGLRSRIANAISNRFTSGRSVSRSQKHTSRSAAEWPTKQMKAVSGQHSVNVTSTAREQVDAKGVPQRSESQTNLTPNEIMRTVAYEVEYEDGSVTQPTGVSDVHSGTSMNSEGQHSY</sequence>
<feature type="transmembrane region" description="Helical" evidence="2">
    <location>
        <begin position="139"/>
        <end position="158"/>
    </location>
</feature>
<feature type="domain" description="Rhodopsin" evidence="3">
    <location>
        <begin position="7"/>
        <end position="226"/>
    </location>
</feature>
<dbReference type="EMBL" id="JAPDRK010000005">
    <property type="protein sequence ID" value="KAJ9612311.1"/>
    <property type="molecule type" value="Genomic_DNA"/>
</dbReference>
<reference evidence="4" key="1">
    <citation type="submission" date="2022-10" db="EMBL/GenBank/DDBJ databases">
        <title>Culturing micro-colonial fungi from biological soil crusts in the Mojave desert and describing Neophaeococcomyces mojavensis, and introducing the new genera and species Taxawa tesnikishii.</title>
        <authorList>
            <person name="Kurbessoian T."/>
            <person name="Stajich J.E."/>
        </authorList>
    </citation>
    <scope>NUCLEOTIDE SEQUENCE</scope>
    <source>
        <strain evidence="4">TK_41</strain>
    </source>
</reference>
<dbReference type="PANTHER" id="PTHR38794">
    <property type="entry name" value="INTEGRAL MEMBRANE PROTEIN"/>
    <property type="match status" value="1"/>
</dbReference>
<keyword evidence="2" id="KW-0472">Membrane</keyword>
<feature type="region of interest" description="Disordered" evidence="1">
    <location>
        <begin position="267"/>
        <end position="325"/>
    </location>
</feature>
<proteinExistence type="predicted"/>